<comment type="function">
    <text evidence="11">Ubiquitin-like protein involved in autophagic vesicle formation.</text>
</comment>
<evidence type="ECO:0000256" key="1">
    <source>
        <dbReference type="ARBA" id="ARBA00004184"/>
    </source>
</evidence>
<accession>A0A1B6EEV5</accession>
<dbReference type="GO" id="GO:0000421">
    <property type="term" value="C:autophagosome membrane"/>
    <property type="evidence" value="ECO:0007669"/>
    <property type="project" value="TreeGrafter"/>
</dbReference>
<comment type="similarity">
    <text evidence="3 11">Belongs to the ATG12 family.</text>
</comment>
<gene>
    <name evidence="12" type="ORF">g.38137</name>
</gene>
<dbReference type="GO" id="GO:0000045">
    <property type="term" value="P:autophagosome assembly"/>
    <property type="evidence" value="ECO:0007669"/>
    <property type="project" value="InterPro"/>
</dbReference>
<dbReference type="GO" id="GO:0061723">
    <property type="term" value="P:glycophagy"/>
    <property type="evidence" value="ECO:0007669"/>
    <property type="project" value="TreeGrafter"/>
</dbReference>
<keyword evidence="9 11" id="KW-0072">Autophagy</keyword>
<keyword evidence="8" id="KW-0007">Acetylation</keyword>
<dbReference type="GO" id="GO:0097352">
    <property type="term" value="P:autophagosome maturation"/>
    <property type="evidence" value="ECO:0007669"/>
    <property type="project" value="TreeGrafter"/>
</dbReference>
<dbReference type="Gene3D" id="3.10.20.90">
    <property type="entry name" value="Phosphatidylinositol 3-kinase Catalytic Subunit, Chain A, domain 1"/>
    <property type="match status" value="1"/>
</dbReference>
<dbReference type="CDD" id="cd01612">
    <property type="entry name" value="Ubl_ATG12"/>
    <property type="match status" value="1"/>
</dbReference>
<name>A0A1B6EEV5_9HEMI</name>
<comment type="subcellular location">
    <subcellularLocation>
        <location evidence="2">Cytoplasm</location>
    </subcellularLocation>
    <subcellularLocation>
        <location evidence="1">Endomembrane system</location>
        <topology evidence="1">Peripheral membrane protein</topology>
    </subcellularLocation>
</comment>
<sequence>MADCESPTSLNAPELIETLGDTDLQVEEPLESPKAVKDKIEILLKHTGNAPIMKKKKWSVERDKKIGAIIEFCKKYLKIDPSESLFIYVNQSFAPSPDQIIENLYNCYGTDGKLILHYCISQAWG</sequence>
<keyword evidence="5" id="KW-0963">Cytoplasm</keyword>
<evidence type="ECO:0000256" key="8">
    <source>
        <dbReference type="ARBA" id="ARBA00022990"/>
    </source>
</evidence>
<organism evidence="12">
    <name type="scientific">Clastoptera arizonana</name>
    <name type="common">Arizona spittle bug</name>
    <dbReference type="NCBI Taxonomy" id="38151"/>
    <lineage>
        <taxon>Eukaryota</taxon>
        <taxon>Metazoa</taxon>
        <taxon>Ecdysozoa</taxon>
        <taxon>Arthropoda</taxon>
        <taxon>Hexapoda</taxon>
        <taxon>Insecta</taxon>
        <taxon>Pterygota</taxon>
        <taxon>Neoptera</taxon>
        <taxon>Paraneoptera</taxon>
        <taxon>Hemiptera</taxon>
        <taxon>Auchenorrhyncha</taxon>
        <taxon>Cercopoidea</taxon>
        <taxon>Clastopteridae</taxon>
        <taxon>Clastoptera</taxon>
    </lineage>
</organism>
<dbReference type="SUPFAM" id="SSF54236">
    <property type="entry name" value="Ubiquitin-like"/>
    <property type="match status" value="1"/>
</dbReference>
<dbReference type="Pfam" id="PF04110">
    <property type="entry name" value="APG12"/>
    <property type="match status" value="1"/>
</dbReference>
<dbReference type="FunFam" id="3.10.20.90:FF:000117">
    <property type="entry name" value="Ubiquitin-like protein ATG12"/>
    <property type="match status" value="1"/>
</dbReference>
<evidence type="ECO:0000256" key="11">
    <source>
        <dbReference type="RuleBase" id="RU361201"/>
    </source>
</evidence>
<dbReference type="GO" id="GO:0034274">
    <property type="term" value="C:Atg12-Atg5-Atg16 complex"/>
    <property type="evidence" value="ECO:0007669"/>
    <property type="project" value="TreeGrafter"/>
</dbReference>
<dbReference type="GO" id="GO:0019776">
    <property type="term" value="F:Atg8-family ligase activity"/>
    <property type="evidence" value="ECO:0007669"/>
    <property type="project" value="TreeGrafter"/>
</dbReference>
<dbReference type="EMBL" id="GEDC01000825">
    <property type="protein sequence ID" value="JAS36473.1"/>
    <property type="molecule type" value="Transcribed_RNA"/>
</dbReference>
<dbReference type="GO" id="GO:0034045">
    <property type="term" value="C:phagophore assembly site membrane"/>
    <property type="evidence" value="ECO:0007669"/>
    <property type="project" value="TreeGrafter"/>
</dbReference>
<protein>
    <recommendedName>
        <fullName evidence="4 11">Ubiquitin-like protein ATG12</fullName>
    </recommendedName>
</protein>
<evidence type="ECO:0000256" key="5">
    <source>
        <dbReference type="ARBA" id="ARBA00022490"/>
    </source>
</evidence>
<keyword evidence="10" id="KW-0472">Membrane</keyword>
<dbReference type="GO" id="GO:0034727">
    <property type="term" value="P:piecemeal microautophagy of the nucleus"/>
    <property type="evidence" value="ECO:0007669"/>
    <property type="project" value="TreeGrafter"/>
</dbReference>
<evidence type="ECO:0000313" key="12">
    <source>
        <dbReference type="EMBL" id="JAS36473.1"/>
    </source>
</evidence>
<dbReference type="InterPro" id="IPR029071">
    <property type="entry name" value="Ubiquitin-like_domsf"/>
</dbReference>
<dbReference type="AlphaFoldDB" id="A0A1B6EEV5"/>
<comment type="subunit">
    <text evidence="11">Forms a conjugate with ATG5.</text>
</comment>
<reference evidence="12" key="1">
    <citation type="submission" date="2015-12" db="EMBL/GenBank/DDBJ databases">
        <title>De novo transcriptome assembly of four potential Pierce s Disease insect vectors from Arizona vineyards.</title>
        <authorList>
            <person name="Tassone E.E."/>
        </authorList>
    </citation>
    <scope>NUCLEOTIDE SEQUENCE</scope>
</reference>
<proteinExistence type="inferred from homology"/>
<keyword evidence="7 11" id="KW-0833">Ubl conjugation pathway</keyword>
<evidence type="ECO:0000256" key="4">
    <source>
        <dbReference type="ARBA" id="ARBA00015875"/>
    </source>
</evidence>
<evidence type="ECO:0000256" key="7">
    <source>
        <dbReference type="ARBA" id="ARBA00022786"/>
    </source>
</evidence>
<dbReference type="GO" id="GO:0000422">
    <property type="term" value="P:autophagy of mitochondrion"/>
    <property type="evidence" value="ECO:0007669"/>
    <property type="project" value="TreeGrafter"/>
</dbReference>
<keyword evidence="6 11" id="KW-1017">Isopeptide bond</keyword>
<evidence type="ECO:0000256" key="3">
    <source>
        <dbReference type="ARBA" id="ARBA00007778"/>
    </source>
</evidence>
<dbReference type="PANTHER" id="PTHR13385">
    <property type="entry name" value="AUTOPHAGY PROTEIN 12"/>
    <property type="match status" value="1"/>
</dbReference>
<evidence type="ECO:0000256" key="10">
    <source>
        <dbReference type="ARBA" id="ARBA00023136"/>
    </source>
</evidence>
<dbReference type="InterPro" id="IPR007242">
    <property type="entry name" value="Atg12"/>
</dbReference>
<evidence type="ECO:0000256" key="2">
    <source>
        <dbReference type="ARBA" id="ARBA00004496"/>
    </source>
</evidence>
<dbReference type="GO" id="GO:0012505">
    <property type="term" value="C:endomembrane system"/>
    <property type="evidence" value="ECO:0007669"/>
    <property type="project" value="UniProtKB-SubCell"/>
</dbReference>
<dbReference type="PANTHER" id="PTHR13385:SF0">
    <property type="entry name" value="UBIQUITIN-LIKE PROTEIN ATG12"/>
    <property type="match status" value="1"/>
</dbReference>
<evidence type="ECO:0000256" key="9">
    <source>
        <dbReference type="ARBA" id="ARBA00023006"/>
    </source>
</evidence>
<evidence type="ECO:0000256" key="6">
    <source>
        <dbReference type="ARBA" id="ARBA00022499"/>
    </source>
</evidence>